<evidence type="ECO:0000313" key="3">
    <source>
        <dbReference type="Proteomes" id="UP000276443"/>
    </source>
</evidence>
<evidence type="ECO:0000313" key="2">
    <source>
        <dbReference type="EMBL" id="RPF53167.1"/>
    </source>
</evidence>
<organism evidence="2 3">
    <name type="scientific">Aquisalibacillus elongatus</name>
    <dbReference type="NCBI Taxonomy" id="485577"/>
    <lineage>
        <taxon>Bacteria</taxon>
        <taxon>Bacillati</taxon>
        <taxon>Bacillota</taxon>
        <taxon>Bacilli</taxon>
        <taxon>Bacillales</taxon>
        <taxon>Bacillaceae</taxon>
        <taxon>Aquisalibacillus</taxon>
    </lineage>
</organism>
<keyword evidence="1" id="KW-1133">Transmembrane helix</keyword>
<name>A0A3N5B791_9BACI</name>
<keyword evidence="1" id="KW-0812">Transmembrane</keyword>
<dbReference type="AlphaFoldDB" id="A0A3N5B791"/>
<keyword evidence="3" id="KW-1185">Reference proteome</keyword>
<sequence length="90" mass="10496">MGENFINDRIAIFFGTFSWFIMAIMMFGFMTEQPSYIESLGALVLASLYVNTYILWLSKFCSWEEKTHRNIQLTAFLLLAIAHFIIWSIA</sequence>
<feature type="transmembrane region" description="Helical" evidence="1">
    <location>
        <begin position="12"/>
        <end position="30"/>
    </location>
</feature>
<gene>
    <name evidence="2" type="ORF">EDC24_1663</name>
</gene>
<keyword evidence="1" id="KW-0472">Membrane</keyword>
<dbReference type="EMBL" id="RKRF01000009">
    <property type="protein sequence ID" value="RPF53167.1"/>
    <property type="molecule type" value="Genomic_DNA"/>
</dbReference>
<accession>A0A3N5B791</accession>
<dbReference type="Proteomes" id="UP000276443">
    <property type="component" value="Unassembled WGS sequence"/>
</dbReference>
<proteinExistence type="predicted"/>
<comment type="caution">
    <text evidence="2">The sequence shown here is derived from an EMBL/GenBank/DDBJ whole genome shotgun (WGS) entry which is preliminary data.</text>
</comment>
<feature type="transmembrane region" description="Helical" evidence="1">
    <location>
        <begin position="70"/>
        <end position="89"/>
    </location>
</feature>
<evidence type="ECO:0000256" key="1">
    <source>
        <dbReference type="SAM" id="Phobius"/>
    </source>
</evidence>
<dbReference type="RefSeq" id="WP_124221545.1">
    <property type="nucleotide sequence ID" value="NZ_RKRF01000009.1"/>
</dbReference>
<protein>
    <submittedName>
        <fullName evidence="2">Uncharacterized protein</fullName>
    </submittedName>
</protein>
<reference evidence="2 3" key="1">
    <citation type="submission" date="2018-11" db="EMBL/GenBank/DDBJ databases">
        <title>Genomic Encyclopedia of Type Strains, Phase IV (KMG-IV): sequencing the most valuable type-strain genomes for metagenomic binning, comparative biology and taxonomic classification.</title>
        <authorList>
            <person name="Goeker M."/>
        </authorList>
    </citation>
    <scope>NUCLEOTIDE SEQUENCE [LARGE SCALE GENOMIC DNA]</scope>
    <source>
        <strain evidence="2 3">DSM 18090</strain>
    </source>
</reference>
<feature type="transmembrane region" description="Helical" evidence="1">
    <location>
        <begin position="36"/>
        <end position="58"/>
    </location>
</feature>